<keyword evidence="2" id="KW-1185">Reference proteome</keyword>
<dbReference type="PANTHER" id="PTHR39186:SF1">
    <property type="entry name" value="DUF2071 DOMAIN-CONTAINING PROTEIN"/>
    <property type="match status" value="1"/>
</dbReference>
<sequence>MQPIKPQAVFLTAEWRRLIMANYEIDPKVLQPFVPFGTELDTWKERHYVSLVGFMFLDTRLKGIPIPFHKNFEEINLRFYVRYKDPELGWKRGTVFIKEIVPKAAITLVANTFYGEHYVTMPTRHRWEDASQELYVEYGWKQDQQWQHLGVKADPNPVPLKEGGEAEFITEHYWGYVRQKPDRTTEYQVEHPSWRIHNVHSYDIQCDASRLYGAPFAEAMAAEPLSVFMAEGSKVIVREGKRI</sequence>
<accession>A0A2D0NG31</accession>
<comment type="caution">
    <text evidence="1">The sequence shown here is derived from an EMBL/GenBank/DDBJ whole genome shotgun (WGS) entry which is preliminary data.</text>
</comment>
<evidence type="ECO:0000313" key="1">
    <source>
        <dbReference type="EMBL" id="PHN07451.1"/>
    </source>
</evidence>
<dbReference type="EMBL" id="PDUD01000010">
    <property type="protein sequence ID" value="PHN07451.1"/>
    <property type="molecule type" value="Genomic_DNA"/>
</dbReference>
<dbReference type="InterPro" id="IPR018644">
    <property type="entry name" value="DUF2071"/>
</dbReference>
<dbReference type="Pfam" id="PF09844">
    <property type="entry name" value="DUF2071"/>
    <property type="match status" value="1"/>
</dbReference>
<dbReference type="AlphaFoldDB" id="A0A2D0NG31"/>
<organism evidence="1 2">
    <name type="scientific">Flavilitoribacter nigricans (strain ATCC 23147 / DSM 23189 / NBRC 102662 / NCIMB 1420 / SS-2)</name>
    <name type="common">Lewinella nigricans</name>
    <dbReference type="NCBI Taxonomy" id="1122177"/>
    <lineage>
        <taxon>Bacteria</taxon>
        <taxon>Pseudomonadati</taxon>
        <taxon>Bacteroidota</taxon>
        <taxon>Saprospiria</taxon>
        <taxon>Saprospirales</taxon>
        <taxon>Lewinellaceae</taxon>
        <taxon>Flavilitoribacter</taxon>
    </lineage>
</organism>
<proteinExistence type="predicted"/>
<dbReference type="RefSeq" id="WP_099149334.1">
    <property type="nucleotide sequence ID" value="NZ_PDUD01000010.1"/>
</dbReference>
<evidence type="ECO:0008006" key="3">
    <source>
        <dbReference type="Google" id="ProtNLM"/>
    </source>
</evidence>
<dbReference type="PANTHER" id="PTHR39186">
    <property type="entry name" value="DUF2071 FAMILY PROTEIN"/>
    <property type="match status" value="1"/>
</dbReference>
<evidence type="ECO:0000313" key="2">
    <source>
        <dbReference type="Proteomes" id="UP000223913"/>
    </source>
</evidence>
<dbReference type="Proteomes" id="UP000223913">
    <property type="component" value="Unassembled WGS sequence"/>
</dbReference>
<name>A0A2D0NG31_FLAN2</name>
<gene>
    <name evidence="1" type="ORF">CRP01_07175</name>
</gene>
<protein>
    <recommendedName>
        <fullName evidence="3">DUF2071 domain-containing protein</fullName>
    </recommendedName>
</protein>
<dbReference type="OrthoDB" id="1421826at2"/>
<reference evidence="1 2" key="1">
    <citation type="submission" date="2017-10" db="EMBL/GenBank/DDBJ databases">
        <title>The draft genome sequence of Lewinella nigricans NBRC 102662.</title>
        <authorList>
            <person name="Wang K."/>
        </authorList>
    </citation>
    <scope>NUCLEOTIDE SEQUENCE [LARGE SCALE GENOMIC DNA]</scope>
    <source>
        <strain evidence="1 2">NBRC 102662</strain>
    </source>
</reference>